<protein>
    <recommendedName>
        <fullName evidence="5 12">Adenylosuccinate lyase</fullName>
        <shortName evidence="13">ASL</shortName>
        <ecNumber evidence="4 12">4.3.2.2</ecNumber>
    </recommendedName>
    <alternativeName>
        <fullName evidence="10 13">Adenylosuccinase</fullName>
    </alternativeName>
</protein>
<dbReference type="InterPro" id="IPR024083">
    <property type="entry name" value="Fumarase/histidase_N"/>
</dbReference>
<gene>
    <name evidence="17" type="ORF">COB67_01210</name>
</gene>
<organism evidence="17 18">
    <name type="scientific">SAR324 cluster bacterium</name>
    <dbReference type="NCBI Taxonomy" id="2024889"/>
    <lineage>
        <taxon>Bacteria</taxon>
        <taxon>Deltaproteobacteria</taxon>
        <taxon>SAR324 cluster</taxon>
    </lineage>
</organism>
<accession>A0A2A4TC97</accession>
<dbReference type="InterPro" id="IPR020557">
    <property type="entry name" value="Fumarate_lyase_CS"/>
</dbReference>
<evidence type="ECO:0000256" key="11">
    <source>
        <dbReference type="ARBA" id="ARBA00049115"/>
    </source>
</evidence>
<keyword evidence="7 13" id="KW-0456">Lyase</keyword>
<dbReference type="Gene3D" id="1.10.275.10">
    <property type="entry name" value="Fumarase/aspartase (N-terminal domain)"/>
    <property type="match status" value="1"/>
</dbReference>
<dbReference type="InterPro" id="IPR022761">
    <property type="entry name" value="Fumarate_lyase_N"/>
</dbReference>
<reference evidence="18" key="1">
    <citation type="submission" date="2017-08" db="EMBL/GenBank/DDBJ databases">
        <title>A dynamic microbial community with high functional redundancy inhabits the cold, oxic subseafloor aquifer.</title>
        <authorList>
            <person name="Tully B.J."/>
            <person name="Wheat C.G."/>
            <person name="Glazer B.T."/>
            <person name="Huber J.A."/>
        </authorList>
    </citation>
    <scope>NUCLEOTIDE SEQUENCE [LARGE SCALE GENOMIC DNA]</scope>
</reference>
<proteinExistence type="inferred from homology"/>
<evidence type="ECO:0000256" key="5">
    <source>
        <dbReference type="ARBA" id="ARBA00017058"/>
    </source>
</evidence>
<comment type="catalytic activity">
    <reaction evidence="11">
        <text>N(6)-(1,2-dicarboxyethyl)-AMP = fumarate + AMP</text>
        <dbReference type="Rhea" id="RHEA:16853"/>
        <dbReference type="ChEBI" id="CHEBI:29806"/>
        <dbReference type="ChEBI" id="CHEBI:57567"/>
        <dbReference type="ChEBI" id="CHEBI:456215"/>
        <dbReference type="EC" id="4.3.2.2"/>
    </reaction>
    <physiologicalReaction direction="left-to-right" evidence="11">
        <dbReference type="Rhea" id="RHEA:16854"/>
    </physiologicalReaction>
</comment>
<comment type="function">
    <text evidence="9">Catalyzes two reactions in de novo purine nucleotide biosynthesis. Catalyzes the breakdown of 5-aminoimidazole- (N-succinylocarboxamide) ribotide (SAICAR or 2-[5-amino-1-(5-phospho-beta-D-ribosyl)imidazole-4-carboxamido]succinate) to 5-aminoimidazole-4-carboxamide ribotide (AICAR or 5-amino-1-(5-phospho-beta-D-ribosyl)imidazole-4-carboxamide) and fumarate, and of adenylosuccinate (ADS or N(6)-(1,2-dicarboxyethyl)-AMP) to adenosine monophosphate (AMP) and fumarate.</text>
</comment>
<dbReference type="EC" id="4.3.2.2" evidence="4 12"/>
<feature type="domain" description="Fumarate lyase N-terminal" evidence="15">
    <location>
        <begin position="15"/>
        <end position="312"/>
    </location>
</feature>
<dbReference type="PANTHER" id="PTHR43411">
    <property type="entry name" value="ADENYLOSUCCINATE LYASE"/>
    <property type="match status" value="1"/>
</dbReference>
<evidence type="ECO:0000259" key="16">
    <source>
        <dbReference type="Pfam" id="PF08328"/>
    </source>
</evidence>
<dbReference type="InterPro" id="IPR047136">
    <property type="entry name" value="PurB_bact"/>
</dbReference>
<dbReference type="Proteomes" id="UP000218113">
    <property type="component" value="Unassembled WGS sequence"/>
</dbReference>
<dbReference type="InterPro" id="IPR000362">
    <property type="entry name" value="Fumarate_lyase_fam"/>
</dbReference>
<dbReference type="EMBL" id="NVSR01000003">
    <property type="protein sequence ID" value="PCI30597.1"/>
    <property type="molecule type" value="Genomic_DNA"/>
</dbReference>
<evidence type="ECO:0000256" key="6">
    <source>
        <dbReference type="ARBA" id="ARBA00022755"/>
    </source>
</evidence>
<evidence type="ECO:0000256" key="1">
    <source>
        <dbReference type="ARBA" id="ARBA00004706"/>
    </source>
</evidence>
<dbReference type="NCBIfam" id="TIGR00928">
    <property type="entry name" value="purB"/>
    <property type="match status" value="1"/>
</dbReference>
<sequence>MENLYSVQAISPLDGRYQGKVKELKDYCSEYALIKFRITVEIEWLIALANHPDIDCIAAFEESTAADLRKVYQDFSPEDALKVKEIESVTNHDVKAVEYLINDKLKAMDLESLVPMVHFACTSEDINNLSYALMLRHTLTQVMLPACEKLLGEIRAKADEYRDVPMVARTHGQLASPTTMGKEFHNTAERLQRQLEQMKAQVILGKINGAVGNFNAHCVSFPEVDWKAFSKNFVESLDLTWNPATTQIEPHDYMAEIFHQFIRWNTIVLDFDRDLWAYISNDAFKQIPVKGEVGSSTMPHKVNPIDFENSEGNLGMGNAIFEHMASKLPVSRWQRDLTDSTVLRNIGVGFGYSLLAYRATLKGLSKLAINRDVLEQELGSSWVLLGEAMQTVMRRYNIPQSYEKLKDLTRGKAVDQQALQDFVESLELPEDVKKELKKLTPLLYLGYAKDF</sequence>
<evidence type="ECO:0000256" key="8">
    <source>
        <dbReference type="ARBA" id="ARBA00024477"/>
    </source>
</evidence>
<dbReference type="Gene3D" id="1.10.40.30">
    <property type="entry name" value="Fumarase/aspartase (C-terminal domain)"/>
    <property type="match status" value="1"/>
</dbReference>
<dbReference type="PROSITE" id="PS00163">
    <property type="entry name" value="FUMARATE_LYASES"/>
    <property type="match status" value="1"/>
</dbReference>
<feature type="coiled-coil region" evidence="14">
    <location>
        <begin position="181"/>
        <end position="208"/>
    </location>
</feature>
<dbReference type="InterPro" id="IPR013539">
    <property type="entry name" value="PurB_C"/>
</dbReference>
<evidence type="ECO:0000313" key="18">
    <source>
        <dbReference type="Proteomes" id="UP000218113"/>
    </source>
</evidence>
<evidence type="ECO:0000256" key="9">
    <source>
        <dbReference type="ARBA" id="ARBA00025012"/>
    </source>
</evidence>
<evidence type="ECO:0000256" key="7">
    <source>
        <dbReference type="ARBA" id="ARBA00023239"/>
    </source>
</evidence>
<dbReference type="UniPathway" id="UPA00074">
    <property type="reaction ID" value="UER00132"/>
</dbReference>
<comment type="pathway">
    <text evidence="1 13">Purine metabolism; IMP biosynthesis via de novo pathway; 5-amino-1-(5-phospho-D-ribosyl)imidazole-4-carboxamide from 5-amino-1-(5-phospho-D-ribosyl)imidazole-4-carboxylate: step 2/2.</text>
</comment>
<evidence type="ECO:0000256" key="4">
    <source>
        <dbReference type="ARBA" id="ARBA00012339"/>
    </source>
</evidence>
<dbReference type="AlphaFoldDB" id="A0A2A4TC97"/>
<dbReference type="GO" id="GO:0004018">
    <property type="term" value="F:N6-(1,2-dicarboxyethyl)AMP AMP-lyase (fumarate-forming) activity"/>
    <property type="evidence" value="ECO:0007669"/>
    <property type="project" value="UniProtKB-UniRule"/>
</dbReference>
<evidence type="ECO:0000256" key="14">
    <source>
        <dbReference type="SAM" id="Coils"/>
    </source>
</evidence>
<dbReference type="PANTHER" id="PTHR43411:SF1">
    <property type="entry name" value="ADENYLOSUCCINATE LYASE"/>
    <property type="match status" value="1"/>
</dbReference>
<dbReference type="NCBIfam" id="NF006764">
    <property type="entry name" value="PRK09285.1"/>
    <property type="match status" value="1"/>
</dbReference>
<name>A0A2A4TC97_9DELT</name>
<dbReference type="InterPro" id="IPR008948">
    <property type="entry name" value="L-Aspartase-like"/>
</dbReference>
<dbReference type="PRINTS" id="PR00149">
    <property type="entry name" value="FUMRATELYASE"/>
</dbReference>
<dbReference type="Pfam" id="PF00206">
    <property type="entry name" value="Lyase_1"/>
    <property type="match status" value="1"/>
</dbReference>
<keyword evidence="14" id="KW-0175">Coiled coil</keyword>
<evidence type="ECO:0000256" key="12">
    <source>
        <dbReference type="NCBIfam" id="TIGR00928"/>
    </source>
</evidence>
<evidence type="ECO:0000259" key="15">
    <source>
        <dbReference type="Pfam" id="PF00206"/>
    </source>
</evidence>
<dbReference type="GO" id="GO:0006189">
    <property type="term" value="P:'de novo' IMP biosynthetic process"/>
    <property type="evidence" value="ECO:0007669"/>
    <property type="project" value="UniProtKB-UniPathway"/>
</dbReference>
<evidence type="ECO:0000256" key="10">
    <source>
        <dbReference type="ARBA" id="ARBA00030717"/>
    </source>
</evidence>
<dbReference type="CDD" id="cd01598">
    <property type="entry name" value="PurB"/>
    <property type="match status" value="1"/>
</dbReference>
<comment type="similarity">
    <text evidence="3 13">Belongs to the lyase 1 family. Adenylosuccinate lyase subfamily.</text>
</comment>
<dbReference type="GO" id="GO:0044208">
    <property type="term" value="P:'de novo' AMP biosynthetic process"/>
    <property type="evidence" value="ECO:0007669"/>
    <property type="project" value="UniProtKB-UniPathway"/>
</dbReference>
<dbReference type="GO" id="GO:0070626">
    <property type="term" value="F:(S)-2-(5-amino-1-(5-phospho-D-ribosyl)imidazole-4-carboxamido) succinate lyase (fumarate-forming) activity"/>
    <property type="evidence" value="ECO:0007669"/>
    <property type="project" value="RHEA"/>
</dbReference>
<feature type="domain" description="Adenylosuccinate lyase PurB C-terminal" evidence="16">
    <location>
        <begin position="331"/>
        <end position="444"/>
    </location>
</feature>
<dbReference type="FunFam" id="1.20.200.10:FF:000004">
    <property type="entry name" value="Adenylosuccinate lyase"/>
    <property type="match status" value="1"/>
</dbReference>
<evidence type="ECO:0000256" key="13">
    <source>
        <dbReference type="RuleBase" id="RU361172"/>
    </source>
</evidence>
<comment type="pathway">
    <text evidence="2 13">Purine metabolism; AMP biosynthesis via de novo pathway; AMP from IMP: step 2/2.</text>
</comment>
<dbReference type="InterPro" id="IPR004769">
    <property type="entry name" value="Pur_lyase"/>
</dbReference>
<dbReference type="UniPathway" id="UPA00075">
    <property type="reaction ID" value="UER00336"/>
</dbReference>
<evidence type="ECO:0000256" key="3">
    <source>
        <dbReference type="ARBA" id="ARBA00008273"/>
    </source>
</evidence>
<dbReference type="Gene3D" id="1.20.200.10">
    <property type="entry name" value="Fumarase/aspartase (Central domain)"/>
    <property type="match status" value="1"/>
</dbReference>
<keyword evidence="6 13" id="KW-0658">Purine biosynthesis</keyword>
<evidence type="ECO:0000313" key="17">
    <source>
        <dbReference type="EMBL" id="PCI30597.1"/>
    </source>
</evidence>
<evidence type="ECO:0000256" key="2">
    <source>
        <dbReference type="ARBA" id="ARBA00004734"/>
    </source>
</evidence>
<comment type="caution">
    <text evidence="17">The sequence shown here is derived from an EMBL/GenBank/DDBJ whole genome shotgun (WGS) entry which is preliminary data.</text>
</comment>
<dbReference type="Pfam" id="PF08328">
    <property type="entry name" value="ASL_C"/>
    <property type="match status" value="1"/>
</dbReference>
<dbReference type="SUPFAM" id="SSF48557">
    <property type="entry name" value="L-aspartase-like"/>
    <property type="match status" value="1"/>
</dbReference>
<comment type="catalytic activity">
    <reaction evidence="8">
        <text>(2S)-2-[5-amino-1-(5-phospho-beta-D-ribosyl)imidazole-4-carboxamido]succinate = 5-amino-1-(5-phospho-beta-D-ribosyl)imidazole-4-carboxamide + fumarate</text>
        <dbReference type="Rhea" id="RHEA:23920"/>
        <dbReference type="ChEBI" id="CHEBI:29806"/>
        <dbReference type="ChEBI" id="CHEBI:58443"/>
        <dbReference type="ChEBI" id="CHEBI:58475"/>
        <dbReference type="EC" id="4.3.2.2"/>
    </reaction>
    <physiologicalReaction direction="left-to-right" evidence="8">
        <dbReference type="Rhea" id="RHEA:23921"/>
    </physiologicalReaction>
</comment>